<dbReference type="GO" id="GO:0006777">
    <property type="term" value="P:Mo-molybdopterin cofactor biosynthetic process"/>
    <property type="evidence" value="ECO:0007669"/>
    <property type="project" value="InterPro"/>
</dbReference>
<evidence type="ECO:0000313" key="3">
    <source>
        <dbReference type="EMBL" id="GAH94292.1"/>
    </source>
</evidence>
<dbReference type="Gene3D" id="3.40.50.300">
    <property type="entry name" value="P-loop containing nucleotide triphosphate hydrolases"/>
    <property type="match status" value="1"/>
</dbReference>
<dbReference type="InterPro" id="IPR027417">
    <property type="entry name" value="P-loop_NTPase"/>
</dbReference>
<protein>
    <recommendedName>
        <fullName evidence="1">Molybdopterin-guanine dinucleotide biosynthesis protein B (MobB) domain-containing protein</fullName>
    </recommendedName>
</protein>
<sequence length="226" mass="25197">MPLVIAITGKSDAGKTSLIKGLIPEMKKRGYKVAAVKNCPHGFDLDVEGKDSWHFTKAGAEGILLQSPLELGLIRTKGNTVGSLNEVVKYYLADFDLVLAEGFAQDTSTRRIEVLRKGMSPELESPQERLVAIVTDFAFPIDKPTFNPTELSELADFIEKVMKEDKESKPYVELSINKKPVYLNEFAQSMIKGTITGLVASLKREDKELREIEIRIPPSEEVKKDE</sequence>
<comment type="caution">
    <text evidence="3">The sequence shown here is derived from an EMBL/GenBank/DDBJ whole genome shotgun (WGS) entry which is preliminary data.</text>
</comment>
<dbReference type="EMBL" id="BARV01000157">
    <property type="protein sequence ID" value="GAH94292.1"/>
    <property type="molecule type" value="Genomic_DNA"/>
</dbReference>
<proteinExistence type="predicted"/>
<dbReference type="GO" id="GO:0005525">
    <property type="term" value="F:GTP binding"/>
    <property type="evidence" value="ECO:0007669"/>
    <property type="project" value="InterPro"/>
</dbReference>
<dbReference type="InterPro" id="IPR004435">
    <property type="entry name" value="MobB_dom"/>
</dbReference>
<reference evidence="3" key="1">
    <citation type="journal article" date="2014" name="Front. Microbiol.">
        <title>High frequency of phylogenetically diverse reductive dehalogenase-homologous genes in deep subseafloor sedimentary metagenomes.</title>
        <authorList>
            <person name="Kawai M."/>
            <person name="Futagami T."/>
            <person name="Toyoda A."/>
            <person name="Takaki Y."/>
            <person name="Nishi S."/>
            <person name="Hori S."/>
            <person name="Arai W."/>
            <person name="Tsubouchi T."/>
            <person name="Morono Y."/>
            <person name="Uchiyama I."/>
            <person name="Ito T."/>
            <person name="Fujiyama A."/>
            <person name="Inagaki F."/>
            <person name="Takami H."/>
        </authorList>
    </citation>
    <scope>NUCLEOTIDE SEQUENCE</scope>
    <source>
        <strain evidence="3">Expedition CK06-06</strain>
    </source>
</reference>
<organism evidence="3">
    <name type="scientific">marine sediment metagenome</name>
    <dbReference type="NCBI Taxonomy" id="412755"/>
    <lineage>
        <taxon>unclassified sequences</taxon>
        <taxon>metagenomes</taxon>
        <taxon>ecological metagenomes</taxon>
    </lineage>
</organism>
<dbReference type="SUPFAM" id="SSF52540">
    <property type="entry name" value="P-loop containing nucleoside triphosphate hydrolases"/>
    <property type="match status" value="1"/>
</dbReference>
<dbReference type="Pfam" id="PF03205">
    <property type="entry name" value="MobB"/>
    <property type="match status" value="1"/>
</dbReference>
<feature type="domain" description="Molybdopterin-guanine dinucleotide biosynthesis protein B (MobB)" evidence="1">
    <location>
        <begin position="4"/>
        <end position="136"/>
    </location>
</feature>
<name>X1JJN5_9ZZZZ</name>
<dbReference type="NCBIfam" id="TIGR00176">
    <property type="entry name" value="mobB"/>
    <property type="match status" value="1"/>
</dbReference>
<dbReference type="InterPro" id="IPR052539">
    <property type="entry name" value="MGD_biosynthesis_adapter"/>
</dbReference>
<gene>
    <name evidence="2" type="ORF">S03H2_03982</name>
    <name evidence="3" type="ORF">S06H3_00763</name>
</gene>
<dbReference type="EMBL" id="BARU01001531">
    <property type="protein sequence ID" value="GAH31294.1"/>
    <property type="molecule type" value="Genomic_DNA"/>
</dbReference>
<evidence type="ECO:0000313" key="2">
    <source>
        <dbReference type="EMBL" id="GAH31294.1"/>
    </source>
</evidence>
<accession>X1JJN5</accession>
<dbReference type="PANTHER" id="PTHR40072:SF1">
    <property type="entry name" value="MOLYBDOPTERIN-GUANINE DINUCLEOTIDE BIOSYNTHESIS ADAPTER PROTEIN"/>
    <property type="match status" value="1"/>
</dbReference>
<dbReference type="AlphaFoldDB" id="X1JJN5"/>
<dbReference type="PANTHER" id="PTHR40072">
    <property type="entry name" value="MOLYBDOPTERIN-GUANINE DINUCLEOTIDE BIOSYNTHESIS ADAPTER PROTEIN-RELATED"/>
    <property type="match status" value="1"/>
</dbReference>
<evidence type="ECO:0000259" key="1">
    <source>
        <dbReference type="Pfam" id="PF03205"/>
    </source>
</evidence>